<keyword evidence="2" id="KW-0812">Transmembrane</keyword>
<evidence type="ECO:0000313" key="5">
    <source>
        <dbReference type="EMBL" id="SOE47963.1"/>
    </source>
</evidence>
<proteinExistence type="predicted"/>
<feature type="transmembrane region" description="Helical" evidence="2">
    <location>
        <begin position="74"/>
        <end position="97"/>
    </location>
</feature>
<dbReference type="Proteomes" id="UP000078558">
    <property type="component" value="Chromosome I"/>
</dbReference>
<organism evidence="4 6">
    <name type="scientific">Orrella dioscoreae</name>
    <dbReference type="NCBI Taxonomy" id="1851544"/>
    <lineage>
        <taxon>Bacteria</taxon>
        <taxon>Pseudomonadati</taxon>
        <taxon>Pseudomonadota</taxon>
        <taxon>Betaproteobacteria</taxon>
        <taxon>Burkholderiales</taxon>
        <taxon>Alcaligenaceae</taxon>
        <taxon>Orrella</taxon>
    </lineage>
</organism>
<dbReference type="AlphaFoldDB" id="A0A1C3JYL1"/>
<evidence type="ECO:0000313" key="4">
    <source>
        <dbReference type="EMBL" id="SBT24362.1"/>
    </source>
</evidence>
<dbReference type="EMBL" id="FLRC01000008">
    <property type="protein sequence ID" value="SBT24362.1"/>
    <property type="molecule type" value="Genomic_DNA"/>
</dbReference>
<dbReference type="EMBL" id="LT907988">
    <property type="protein sequence ID" value="SOE47963.1"/>
    <property type="molecule type" value="Genomic_DNA"/>
</dbReference>
<dbReference type="InterPro" id="IPR019886">
    <property type="entry name" value="Na_symporter_ssu"/>
</dbReference>
<sequence>MPHPASNHPASAGPAPSPATPSHDIRTVQRRGQHRSWRANGLQITALLLAWLAITFIPAYFARDLIFSFLGWPFSFWMAAYGAPFAYLIIIGLYAILRNRADRAARDQTGGGD</sequence>
<dbReference type="OrthoDB" id="9797746at2"/>
<protein>
    <submittedName>
        <fullName evidence="4">FIG152265: Sodium:solute symporter associated protein</fullName>
    </submittedName>
</protein>
<dbReference type="RefSeq" id="WP_082985185.1">
    <property type="nucleotide sequence ID" value="NZ_LT907988.1"/>
</dbReference>
<keyword evidence="6" id="KW-1185">Reference proteome</keyword>
<evidence type="ECO:0000313" key="6">
    <source>
        <dbReference type="Proteomes" id="UP000078558"/>
    </source>
</evidence>
<accession>A0A1C3JYL1</accession>
<name>A0A1C3JYL1_9BURK</name>
<evidence type="ECO:0000256" key="1">
    <source>
        <dbReference type="SAM" id="MobiDB-lite"/>
    </source>
</evidence>
<dbReference type="KEGG" id="odi:ODI_R1148"/>
<evidence type="ECO:0000259" key="3">
    <source>
        <dbReference type="Pfam" id="PF13937"/>
    </source>
</evidence>
<reference evidence="4 6" key="1">
    <citation type="submission" date="2016-06" db="EMBL/GenBank/DDBJ databases">
        <authorList>
            <person name="Kjaerup R.B."/>
            <person name="Dalgaard T.S."/>
            <person name="Juul-Madsen H.R."/>
        </authorList>
    </citation>
    <scope>NUCLEOTIDE SEQUENCE [LARGE SCALE GENOMIC DNA]</scope>
    <source>
        <strain evidence="4">Orrdi1</strain>
    </source>
</reference>
<dbReference type="STRING" id="1851544.ODI_02522"/>
<evidence type="ECO:0000256" key="2">
    <source>
        <dbReference type="SAM" id="Phobius"/>
    </source>
</evidence>
<keyword evidence="2" id="KW-1133">Transmembrane helix</keyword>
<feature type="domain" description="Sodium symporter small subunit" evidence="3">
    <location>
        <begin position="35"/>
        <end position="104"/>
    </location>
</feature>
<dbReference type="Pfam" id="PF13937">
    <property type="entry name" value="DUF4212"/>
    <property type="match status" value="1"/>
</dbReference>
<reference evidence="5 6" key="2">
    <citation type="submission" date="2017-08" db="EMBL/GenBank/DDBJ databases">
        <authorList>
            <person name="de Groot N.N."/>
        </authorList>
    </citation>
    <scope>NUCLEOTIDE SEQUENCE [LARGE SCALE GENOMIC DNA]</scope>
    <source>
        <strain evidence="5">Orrdi1</strain>
    </source>
</reference>
<feature type="transmembrane region" description="Helical" evidence="2">
    <location>
        <begin position="40"/>
        <end position="62"/>
    </location>
</feature>
<feature type="compositionally biased region" description="Low complexity" evidence="1">
    <location>
        <begin position="1"/>
        <end position="14"/>
    </location>
</feature>
<keyword evidence="2" id="KW-0472">Membrane</keyword>
<dbReference type="NCBIfam" id="TIGR03647">
    <property type="entry name" value="Na_symport_sm"/>
    <property type="match status" value="1"/>
</dbReference>
<feature type="region of interest" description="Disordered" evidence="1">
    <location>
        <begin position="1"/>
        <end position="35"/>
    </location>
</feature>
<gene>
    <name evidence="4" type="ORF">ODI_02522</name>
    <name evidence="5" type="ORF">ODI_R1148</name>
</gene>